<dbReference type="AlphaFoldDB" id="A0A2S4VPG4"/>
<reference evidence="2" key="1">
    <citation type="submission" date="2017-12" db="EMBL/GenBank/DDBJ databases">
        <title>Gene loss provides genomic basis for host adaptation in cereal stripe rust fungi.</title>
        <authorList>
            <person name="Xia C."/>
        </authorList>
    </citation>
    <scope>NUCLEOTIDE SEQUENCE [LARGE SCALE GENOMIC DNA]</scope>
    <source>
        <strain evidence="2">93-210</strain>
    </source>
</reference>
<evidence type="ECO:0000313" key="3">
    <source>
        <dbReference type="Proteomes" id="UP000239156"/>
    </source>
</evidence>
<sequence length="115" mass="12801">STDPPSMDCLFHKEVHDSSSDGTTEVIQDEPDPWPTPPTGKKTALTLSKNITKLNDKICKEERKNPISAVNLTKMNLTDEVAREILQGKYSFIYLRPSNAKAISAVFLDEAKPNQ</sequence>
<dbReference type="EMBL" id="PKSL01000039">
    <property type="protein sequence ID" value="POW11373.1"/>
    <property type="molecule type" value="Genomic_DNA"/>
</dbReference>
<organism evidence="2 3">
    <name type="scientific">Puccinia striiformis</name>
    <dbReference type="NCBI Taxonomy" id="27350"/>
    <lineage>
        <taxon>Eukaryota</taxon>
        <taxon>Fungi</taxon>
        <taxon>Dikarya</taxon>
        <taxon>Basidiomycota</taxon>
        <taxon>Pucciniomycotina</taxon>
        <taxon>Pucciniomycetes</taxon>
        <taxon>Pucciniales</taxon>
        <taxon>Pucciniaceae</taxon>
        <taxon>Puccinia</taxon>
    </lineage>
</organism>
<feature type="non-terminal residue" evidence="2">
    <location>
        <position position="1"/>
    </location>
</feature>
<dbReference type="VEuPathDB" id="FungiDB:PSHT_02362"/>
<evidence type="ECO:0000313" key="2">
    <source>
        <dbReference type="EMBL" id="POW11373.1"/>
    </source>
</evidence>
<keyword evidence="3" id="KW-1185">Reference proteome</keyword>
<accession>A0A2S4VPG4</accession>
<feature type="region of interest" description="Disordered" evidence="1">
    <location>
        <begin position="15"/>
        <end position="43"/>
    </location>
</feature>
<dbReference type="Proteomes" id="UP000239156">
    <property type="component" value="Unassembled WGS sequence"/>
</dbReference>
<proteinExistence type="predicted"/>
<evidence type="ECO:0000256" key="1">
    <source>
        <dbReference type="SAM" id="MobiDB-lite"/>
    </source>
</evidence>
<name>A0A2S4VPG4_9BASI</name>
<comment type="caution">
    <text evidence="2">The sequence shown here is derived from an EMBL/GenBank/DDBJ whole genome shotgun (WGS) entry which is preliminary data.</text>
</comment>
<dbReference type="VEuPathDB" id="FungiDB:PSTT_05360"/>
<gene>
    <name evidence="2" type="ORF">PSTT_05360</name>
</gene>
<protein>
    <submittedName>
        <fullName evidence="2">Uncharacterized protein</fullName>
    </submittedName>
</protein>